<dbReference type="InterPro" id="IPR050498">
    <property type="entry name" value="Ycf3"/>
</dbReference>
<name>A0A0F9H8J2_9ZZZZ</name>
<dbReference type="EMBL" id="LAZR01015768">
    <property type="protein sequence ID" value="KKM07454.1"/>
    <property type="molecule type" value="Genomic_DNA"/>
</dbReference>
<dbReference type="InterPro" id="IPR011990">
    <property type="entry name" value="TPR-like_helical_dom_sf"/>
</dbReference>
<dbReference type="AlphaFoldDB" id="A0A0F9H8J2"/>
<evidence type="ECO:0000256" key="1">
    <source>
        <dbReference type="ARBA" id="ARBA00022737"/>
    </source>
</evidence>
<keyword evidence="3" id="KW-0812">Transmembrane</keyword>
<evidence type="ECO:0000256" key="2">
    <source>
        <dbReference type="ARBA" id="ARBA00022803"/>
    </source>
</evidence>
<feature type="transmembrane region" description="Helical" evidence="3">
    <location>
        <begin position="21"/>
        <end position="42"/>
    </location>
</feature>
<dbReference type="InterPro" id="IPR019734">
    <property type="entry name" value="TPR_rpt"/>
</dbReference>
<comment type="caution">
    <text evidence="4">The sequence shown here is derived from an EMBL/GenBank/DDBJ whole genome shotgun (WGS) entry which is preliminary data.</text>
</comment>
<dbReference type="PANTHER" id="PTHR44858">
    <property type="entry name" value="TETRATRICOPEPTIDE REPEAT PROTEIN 6"/>
    <property type="match status" value="1"/>
</dbReference>
<feature type="non-terminal residue" evidence="4">
    <location>
        <position position="1"/>
    </location>
</feature>
<dbReference type="Gene3D" id="1.25.40.10">
    <property type="entry name" value="Tetratricopeptide repeat domain"/>
    <property type="match status" value="3"/>
</dbReference>
<dbReference type="SUPFAM" id="SSF48452">
    <property type="entry name" value="TPR-like"/>
    <property type="match status" value="1"/>
</dbReference>
<sequence>EKNEKAGRFPVSTWIRRKAKALLSLFVIGVYIIVISPAVSLADEEPHLQIEKLTQRIKQDPANADLYLTRGELHRVSSHWDLALADFDRVAELNPTFETIDFHRGRLMFYAGWFHRAKDTLNHFLDAYPHHTQGLIIRGRVLRKLGHPFEAAQDYSRALTLMSSPGPDLFVERAQALCEAGDEYLDAAVEGLDEAIQRLGPLVVLASVAIDLEVKRNRYDAALDRLDQVLAQLARKERWLVRRADILQKAGRMEEAKATYQAALAAIESLPPHLRQTPASRELETRLRALLAGKKFKKAPSGPPGSSR</sequence>
<dbReference type="SMART" id="SM00028">
    <property type="entry name" value="TPR"/>
    <property type="match status" value="3"/>
</dbReference>
<dbReference type="PROSITE" id="PS50005">
    <property type="entry name" value="TPR"/>
    <property type="match status" value="1"/>
</dbReference>
<evidence type="ECO:0000313" key="4">
    <source>
        <dbReference type="EMBL" id="KKM07454.1"/>
    </source>
</evidence>
<accession>A0A0F9H8J2</accession>
<keyword evidence="3" id="KW-0472">Membrane</keyword>
<keyword evidence="1" id="KW-0677">Repeat</keyword>
<protein>
    <submittedName>
        <fullName evidence="4">Uncharacterized protein</fullName>
    </submittedName>
</protein>
<dbReference type="Pfam" id="PF13432">
    <property type="entry name" value="TPR_16"/>
    <property type="match status" value="1"/>
</dbReference>
<keyword evidence="2" id="KW-0802">TPR repeat</keyword>
<evidence type="ECO:0000256" key="3">
    <source>
        <dbReference type="SAM" id="Phobius"/>
    </source>
</evidence>
<keyword evidence="3" id="KW-1133">Transmembrane helix</keyword>
<proteinExistence type="predicted"/>
<dbReference type="PANTHER" id="PTHR44858:SF1">
    <property type="entry name" value="UDP-N-ACETYLGLUCOSAMINE--PEPTIDE N-ACETYLGLUCOSAMINYLTRANSFERASE SPINDLY-RELATED"/>
    <property type="match status" value="1"/>
</dbReference>
<organism evidence="4">
    <name type="scientific">marine sediment metagenome</name>
    <dbReference type="NCBI Taxonomy" id="412755"/>
    <lineage>
        <taxon>unclassified sequences</taxon>
        <taxon>metagenomes</taxon>
        <taxon>ecological metagenomes</taxon>
    </lineage>
</organism>
<gene>
    <name evidence="4" type="ORF">LCGC14_1733750</name>
</gene>
<reference evidence="4" key="1">
    <citation type="journal article" date="2015" name="Nature">
        <title>Complex archaea that bridge the gap between prokaryotes and eukaryotes.</title>
        <authorList>
            <person name="Spang A."/>
            <person name="Saw J.H."/>
            <person name="Jorgensen S.L."/>
            <person name="Zaremba-Niedzwiedzka K."/>
            <person name="Martijn J."/>
            <person name="Lind A.E."/>
            <person name="van Eijk R."/>
            <person name="Schleper C."/>
            <person name="Guy L."/>
            <person name="Ettema T.J."/>
        </authorList>
    </citation>
    <scope>NUCLEOTIDE SEQUENCE</scope>
</reference>